<dbReference type="Pfam" id="PF00905">
    <property type="entry name" value="Transpeptidase"/>
    <property type="match status" value="1"/>
</dbReference>
<dbReference type="GO" id="GO:0030288">
    <property type="term" value="C:outer membrane-bounded periplasmic space"/>
    <property type="evidence" value="ECO:0007669"/>
    <property type="project" value="TreeGrafter"/>
</dbReference>
<dbReference type="GO" id="GO:0008955">
    <property type="term" value="F:peptidoglycan glycosyltransferase activity"/>
    <property type="evidence" value="ECO:0007669"/>
    <property type="project" value="UniProtKB-EC"/>
</dbReference>
<protein>
    <recommendedName>
        <fullName evidence="10">peptidoglycan glycosyltransferase</fullName>
        <ecNumber evidence="10">2.4.99.28</ecNumber>
    </recommendedName>
</protein>
<keyword evidence="6" id="KW-0328">Glycosyltransferase</keyword>
<evidence type="ECO:0000256" key="1">
    <source>
        <dbReference type="ARBA" id="ARBA00004752"/>
    </source>
</evidence>
<dbReference type="PANTHER" id="PTHR32282">
    <property type="entry name" value="BINDING PROTEIN TRANSPEPTIDASE, PUTATIVE-RELATED"/>
    <property type="match status" value="1"/>
</dbReference>
<dbReference type="eggNOG" id="COG4953">
    <property type="taxonomic scope" value="Bacteria"/>
</dbReference>
<dbReference type="InterPro" id="IPR050396">
    <property type="entry name" value="Glycosyltr_51/Transpeptidase"/>
</dbReference>
<evidence type="ECO:0000256" key="2">
    <source>
        <dbReference type="ARBA" id="ARBA00007090"/>
    </source>
</evidence>
<evidence type="ECO:0000256" key="5">
    <source>
        <dbReference type="ARBA" id="ARBA00022670"/>
    </source>
</evidence>
<dbReference type="RefSeq" id="WP_018080584.1">
    <property type="nucleotide sequence ID" value="NZ_AQWM01000002.1"/>
</dbReference>
<comment type="caution">
    <text evidence="15">The sequence shown here is derived from an EMBL/GenBank/DDBJ whole genome shotgun (WGS) entry which is preliminary data.</text>
</comment>
<keyword evidence="5" id="KW-0645">Protease</keyword>
<evidence type="ECO:0000313" key="16">
    <source>
        <dbReference type="Proteomes" id="UP000017837"/>
    </source>
</evidence>
<dbReference type="InterPro" id="IPR011815">
    <property type="entry name" value="PBP_1c"/>
</dbReference>
<dbReference type="SUPFAM" id="SSF53955">
    <property type="entry name" value="Lysozyme-like"/>
    <property type="match status" value="1"/>
</dbReference>
<evidence type="ECO:0000256" key="6">
    <source>
        <dbReference type="ARBA" id="ARBA00022676"/>
    </source>
</evidence>
<evidence type="ECO:0000259" key="14">
    <source>
        <dbReference type="Pfam" id="PF06832"/>
    </source>
</evidence>
<dbReference type="Pfam" id="PF00912">
    <property type="entry name" value="Transgly"/>
    <property type="match status" value="1"/>
</dbReference>
<evidence type="ECO:0000259" key="12">
    <source>
        <dbReference type="Pfam" id="PF00905"/>
    </source>
</evidence>
<dbReference type="EMBL" id="AWGB01000024">
    <property type="protein sequence ID" value="ESQ90444.1"/>
    <property type="molecule type" value="Genomic_DNA"/>
</dbReference>
<evidence type="ECO:0000259" key="13">
    <source>
        <dbReference type="Pfam" id="PF00912"/>
    </source>
</evidence>
<dbReference type="InterPro" id="IPR023346">
    <property type="entry name" value="Lysozyme-like_dom_sf"/>
</dbReference>
<evidence type="ECO:0000256" key="9">
    <source>
        <dbReference type="ARBA" id="ARBA00023268"/>
    </source>
</evidence>
<dbReference type="Gene3D" id="3.40.710.10">
    <property type="entry name" value="DD-peptidase/beta-lactamase superfamily"/>
    <property type="match status" value="1"/>
</dbReference>
<sequence>MFRLKPFNPETLIPPLVKTLIGVLGFQCVIAAVNLIFPPDMSRAQTASAVALDRNGAWLRALPVDNGRWRIRADLKRTDPTFVRNLLKVEDERFYLHPGVDATSILRALLSNLHAGNIVSGGSTITMQTARLLNPHPRNYGNKLIEALRAVQLEMRYSKREILALYLTLAPYGGNLEGVRAASLSYFGHEPESLTLGEQALLISLPQAPEARRPDRRPETALKARNLILTRMAAQNIIGASQAHEAMNEPMVTSRFVFPALAWHTAGRLARNVKGLQATVVTTIDANLQTRLEAMAAATAKEQGPNSSVAILVIDIKTRGVRASVGGGGLDRPGGWMDMTRAIRSPGSALKPFIYGFAFEDGVVAPDTRLMDSPTRFGDYQPEDFDRVFHGEVSVKEALINSLNVPAVAVLNRIGPEAFQGRIESVGVPLVVPKSGLKQSGLALALGGEGIRISDLALLYAALGDHGLARPLAYTLTDEKASGGHRLMRAEAADRVVSILRETPPPEGRLPGPLMKNANRPAFKTGTSYGYRDALAVGVAGGYAVLVWTGRPDGGARADQTGREASAPLLFDVFDQLQAPSQLPQAIDPNNAPQGLKMMTGAGVVRASILFPPNNATVYVEVKGAGEKLDAVRPLKLSARGVRPVEWFIDGQPLKLDDNGEWSWTPPAEGFYDLKVIDAQGHEDRSHVRVRAIHADTR</sequence>
<evidence type="ECO:0000256" key="7">
    <source>
        <dbReference type="ARBA" id="ARBA00022679"/>
    </source>
</evidence>
<dbReference type="PATRIC" id="fig|1121022.4.peg.2580"/>
<keyword evidence="9" id="KW-0511">Multifunctional enzyme</keyword>
<gene>
    <name evidence="15" type="ORF">ABENE_12710</name>
</gene>
<reference evidence="15 16" key="1">
    <citation type="journal article" date="2014" name="Nature">
        <title>Sequential evolution of bacterial morphology by co-option of a developmental regulator.</title>
        <authorList>
            <person name="Jiang C."/>
            <person name="Brown P.J."/>
            <person name="Ducret A."/>
            <person name="Brun Y.V."/>
        </authorList>
    </citation>
    <scope>NUCLEOTIDE SEQUENCE [LARGE SCALE GENOMIC DNA]</scope>
    <source>
        <strain evidence="15 16">DSM 16100</strain>
    </source>
</reference>
<dbReference type="InterPro" id="IPR009647">
    <property type="entry name" value="PBP_C"/>
</dbReference>
<feature type="domain" description="Glycosyl transferase family 51" evidence="13">
    <location>
        <begin position="66"/>
        <end position="232"/>
    </location>
</feature>
<dbReference type="AlphaFoldDB" id="V4PSU5"/>
<dbReference type="GO" id="GO:0009252">
    <property type="term" value="P:peptidoglycan biosynthetic process"/>
    <property type="evidence" value="ECO:0007669"/>
    <property type="project" value="UniProtKB-UniPathway"/>
</dbReference>
<organism evidence="15 16">
    <name type="scientific">Asticcacaulis benevestitus DSM 16100 = ATCC BAA-896</name>
    <dbReference type="NCBI Taxonomy" id="1121022"/>
    <lineage>
        <taxon>Bacteria</taxon>
        <taxon>Pseudomonadati</taxon>
        <taxon>Pseudomonadota</taxon>
        <taxon>Alphaproteobacteria</taxon>
        <taxon>Caulobacterales</taxon>
        <taxon>Caulobacteraceae</taxon>
        <taxon>Asticcacaulis</taxon>
    </lineage>
</organism>
<comment type="pathway">
    <text evidence="1">Cell wall biogenesis; peptidoglycan biosynthesis.</text>
</comment>
<dbReference type="Gene3D" id="1.10.3810.10">
    <property type="entry name" value="Biosynthetic peptidoglycan transglycosylase-like"/>
    <property type="match status" value="1"/>
</dbReference>
<evidence type="ECO:0000256" key="8">
    <source>
        <dbReference type="ARBA" id="ARBA00022801"/>
    </source>
</evidence>
<dbReference type="Pfam" id="PF06832">
    <property type="entry name" value="BiPBP_C"/>
    <property type="match status" value="1"/>
</dbReference>
<dbReference type="GO" id="GO:0008658">
    <property type="term" value="F:penicillin binding"/>
    <property type="evidence" value="ECO:0007669"/>
    <property type="project" value="InterPro"/>
</dbReference>
<keyword evidence="4" id="KW-0121">Carboxypeptidase</keyword>
<evidence type="ECO:0000256" key="11">
    <source>
        <dbReference type="ARBA" id="ARBA00049902"/>
    </source>
</evidence>
<comment type="similarity">
    <text evidence="2">In the C-terminal section; belongs to the transpeptidase family.</text>
</comment>
<dbReference type="STRING" id="1121022.GCA_000376105_00916"/>
<comment type="catalytic activity">
    <reaction evidence="11">
        <text>[GlcNAc-(1-&gt;4)-Mur2Ac(oyl-L-Ala-gamma-D-Glu-L-Lys-D-Ala-D-Ala)](n)-di-trans,octa-cis-undecaprenyl diphosphate + beta-D-GlcNAc-(1-&gt;4)-Mur2Ac(oyl-L-Ala-gamma-D-Glu-L-Lys-D-Ala-D-Ala)-di-trans,octa-cis-undecaprenyl diphosphate = [GlcNAc-(1-&gt;4)-Mur2Ac(oyl-L-Ala-gamma-D-Glu-L-Lys-D-Ala-D-Ala)](n+1)-di-trans,octa-cis-undecaprenyl diphosphate + di-trans,octa-cis-undecaprenyl diphosphate + H(+)</text>
        <dbReference type="Rhea" id="RHEA:23708"/>
        <dbReference type="Rhea" id="RHEA-COMP:9602"/>
        <dbReference type="Rhea" id="RHEA-COMP:9603"/>
        <dbReference type="ChEBI" id="CHEBI:15378"/>
        <dbReference type="ChEBI" id="CHEBI:58405"/>
        <dbReference type="ChEBI" id="CHEBI:60033"/>
        <dbReference type="ChEBI" id="CHEBI:78435"/>
        <dbReference type="EC" id="2.4.99.28"/>
    </reaction>
</comment>
<evidence type="ECO:0000256" key="3">
    <source>
        <dbReference type="ARBA" id="ARBA00007739"/>
    </source>
</evidence>
<name>V4PSU5_9CAUL</name>
<feature type="domain" description="Penicillin-binding C-terminal" evidence="14">
    <location>
        <begin position="608"/>
        <end position="689"/>
    </location>
</feature>
<evidence type="ECO:0000313" key="15">
    <source>
        <dbReference type="EMBL" id="ESQ90444.1"/>
    </source>
</evidence>
<dbReference type="EC" id="2.4.99.28" evidence="10"/>
<proteinExistence type="inferred from homology"/>
<dbReference type="GO" id="GO:0006508">
    <property type="term" value="P:proteolysis"/>
    <property type="evidence" value="ECO:0007669"/>
    <property type="project" value="UniProtKB-KW"/>
</dbReference>
<evidence type="ECO:0000256" key="4">
    <source>
        <dbReference type="ARBA" id="ARBA00022645"/>
    </source>
</evidence>
<keyword evidence="7" id="KW-0808">Transferase</keyword>
<keyword evidence="8" id="KW-0378">Hydrolase</keyword>
<accession>V4PSU5</accession>
<dbReference type="UniPathway" id="UPA00219"/>
<dbReference type="InterPro" id="IPR012338">
    <property type="entry name" value="Beta-lactam/transpept-like"/>
</dbReference>
<feature type="domain" description="Penicillin-binding protein transpeptidase" evidence="12">
    <location>
        <begin position="310"/>
        <end position="528"/>
    </location>
</feature>
<dbReference type="InterPro" id="IPR001460">
    <property type="entry name" value="PCN-bd_Tpept"/>
</dbReference>
<dbReference type="NCBIfam" id="TIGR02073">
    <property type="entry name" value="PBP_1c"/>
    <property type="match status" value="1"/>
</dbReference>
<dbReference type="Proteomes" id="UP000017837">
    <property type="component" value="Unassembled WGS sequence"/>
</dbReference>
<evidence type="ECO:0000256" key="10">
    <source>
        <dbReference type="ARBA" id="ARBA00044770"/>
    </source>
</evidence>
<dbReference type="GO" id="GO:0004180">
    <property type="term" value="F:carboxypeptidase activity"/>
    <property type="evidence" value="ECO:0007669"/>
    <property type="project" value="UniProtKB-KW"/>
</dbReference>
<keyword evidence="16" id="KW-1185">Reference proteome</keyword>
<dbReference type="SUPFAM" id="SSF56601">
    <property type="entry name" value="beta-lactamase/transpeptidase-like"/>
    <property type="match status" value="1"/>
</dbReference>
<dbReference type="InterPro" id="IPR001264">
    <property type="entry name" value="Glyco_trans_51"/>
</dbReference>
<dbReference type="PANTHER" id="PTHR32282:SF15">
    <property type="entry name" value="PENICILLIN-BINDING PROTEIN 1C"/>
    <property type="match status" value="1"/>
</dbReference>
<dbReference type="InterPro" id="IPR036950">
    <property type="entry name" value="PBP_transglycosylase"/>
</dbReference>
<comment type="similarity">
    <text evidence="3">In the N-terminal section; belongs to the glycosyltransferase 51 family.</text>
</comment>